<dbReference type="SUPFAM" id="SSF48403">
    <property type="entry name" value="Ankyrin repeat"/>
    <property type="match status" value="1"/>
</dbReference>
<dbReference type="OrthoDB" id="5448142at2"/>
<accession>C6BTI7</accession>
<proteinExistence type="predicted"/>
<dbReference type="HOGENOM" id="CLU_523493_0_0_7"/>
<dbReference type="InterPro" id="IPR002110">
    <property type="entry name" value="Ankyrin_rpt"/>
</dbReference>
<reference evidence="2 3" key="1">
    <citation type="submission" date="2009-06" db="EMBL/GenBank/DDBJ databases">
        <title>Complete sequence of Desulfovibrio salexigens DSM 2638.</title>
        <authorList>
            <consortium name="US DOE Joint Genome Institute"/>
            <person name="Lucas S."/>
            <person name="Copeland A."/>
            <person name="Lapidus A."/>
            <person name="Glavina del Rio T."/>
            <person name="Tice H."/>
            <person name="Bruce D."/>
            <person name="Goodwin L."/>
            <person name="Pitluck S."/>
            <person name="Munk A.C."/>
            <person name="Brettin T."/>
            <person name="Detter J.C."/>
            <person name="Han C."/>
            <person name="Tapia R."/>
            <person name="Larimer F."/>
            <person name="Land M."/>
            <person name="Hauser L."/>
            <person name="Kyrpides N."/>
            <person name="Anderson I."/>
            <person name="Wall J.D."/>
            <person name="Arkin A.P."/>
            <person name="Dehal P."/>
            <person name="Chivian D."/>
            <person name="Giles B."/>
            <person name="Hazen T.C."/>
        </authorList>
    </citation>
    <scope>NUCLEOTIDE SEQUENCE [LARGE SCALE GENOMIC DNA]</scope>
    <source>
        <strain evidence="3">ATCC 14822 / DSM 2638 / NCIMB 8403 / VKM B-1763</strain>
    </source>
</reference>
<dbReference type="PROSITE" id="PS50088">
    <property type="entry name" value="ANK_REPEAT"/>
    <property type="match status" value="1"/>
</dbReference>
<sequence>MTIRKWTILTISTLAALIFALIFTVNIVIDPYGEFRLIEGKYNKLKFKSLKSTARNVASKLYEGKYTLVFGSSRTMLISEEILGEPVLNFSTSIYNNPGDILALLNTLDEKQVKNIQQIYYLIDINSFHYENSAPELSSKSTLFLESFRNIGPDKIADAWKCIIDNLGPKSEQPNFIDEFGVLHKEGTSYKNNAVVFSSHSVTNYYLDKLSKINNFSKSHNIKTIYFTLPWKDKLPPLQQDKLDTIFGMISHIISTYYDFNKDENLGLNQNFFSDPTHLNSKGLKKLFKGQHWTNPKTTVLKKYTQPNFKIINKNDFFKYIDDNQNSISIDFVNQLLRLGRDDLVLAIYDEKVTTEAFVRECFFLNKTSLLKTLLSSGRNYSKSPYMNNLALYFAIMSGQHSSVKDAILLGADVNNNLFNTTPLLHAMDFTKNTEILSLLLGSGADINYTNKNSKTDFKQSVFTIALAKNNQKQLDFLLSYAPDSPLAEHARLVLELKKNPNNATAYKRYSTLQNKYYSN</sequence>
<dbReference type="RefSeq" id="WP_015853484.1">
    <property type="nucleotide sequence ID" value="NC_012881.1"/>
</dbReference>
<evidence type="ECO:0000313" key="3">
    <source>
        <dbReference type="Proteomes" id="UP000002601"/>
    </source>
</evidence>
<evidence type="ECO:0000313" key="2">
    <source>
        <dbReference type="EMBL" id="ACS81668.1"/>
    </source>
</evidence>
<name>C6BTI7_MARSD</name>
<dbReference type="EMBL" id="CP001649">
    <property type="protein sequence ID" value="ACS81668.1"/>
    <property type="molecule type" value="Genomic_DNA"/>
</dbReference>
<dbReference type="STRING" id="526222.Desal_3622"/>
<gene>
    <name evidence="2" type="ordered locus">Desal_3622</name>
</gene>
<dbReference type="AlphaFoldDB" id="C6BTI7"/>
<keyword evidence="3" id="KW-1185">Reference proteome</keyword>
<organism evidence="2 3">
    <name type="scientific">Maridesulfovibrio salexigens (strain ATCC 14822 / DSM 2638 / NCIMB 8403 / VKM B-1763)</name>
    <name type="common">Desulfovibrio salexigens</name>
    <dbReference type="NCBI Taxonomy" id="526222"/>
    <lineage>
        <taxon>Bacteria</taxon>
        <taxon>Pseudomonadati</taxon>
        <taxon>Thermodesulfobacteriota</taxon>
        <taxon>Desulfovibrionia</taxon>
        <taxon>Desulfovibrionales</taxon>
        <taxon>Desulfovibrionaceae</taxon>
        <taxon>Maridesulfovibrio</taxon>
    </lineage>
</organism>
<dbReference type="Pfam" id="PF12796">
    <property type="entry name" value="Ank_2"/>
    <property type="match status" value="1"/>
</dbReference>
<dbReference type="Proteomes" id="UP000002601">
    <property type="component" value="Chromosome"/>
</dbReference>
<dbReference type="KEGG" id="dsa:Desal_3622"/>
<dbReference type="eggNOG" id="ENOG503166X">
    <property type="taxonomic scope" value="Bacteria"/>
</dbReference>
<dbReference type="SMART" id="SM00248">
    <property type="entry name" value="ANK"/>
    <property type="match status" value="3"/>
</dbReference>
<protein>
    <submittedName>
        <fullName evidence="2">Ankyrin</fullName>
    </submittedName>
</protein>
<dbReference type="InterPro" id="IPR036770">
    <property type="entry name" value="Ankyrin_rpt-contain_sf"/>
</dbReference>
<keyword evidence="1" id="KW-0040">ANK repeat</keyword>
<feature type="repeat" description="ANK" evidence="1">
    <location>
        <begin position="419"/>
        <end position="452"/>
    </location>
</feature>
<dbReference type="Gene3D" id="1.25.40.20">
    <property type="entry name" value="Ankyrin repeat-containing domain"/>
    <property type="match status" value="1"/>
</dbReference>
<evidence type="ECO:0000256" key="1">
    <source>
        <dbReference type="PROSITE-ProRule" id="PRU00023"/>
    </source>
</evidence>